<keyword evidence="1" id="KW-1133">Transmembrane helix</keyword>
<evidence type="ECO:0000313" key="2">
    <source>
        <dbReference type="EMBL" id="AQP51883.1"/>
    </source>
</evidence>
<dbReference type="RefSeq" id="WP_077351594.1">
    <property type="nucleotide sequence ID" value="NZ_CP019607.1"/>
</dbReference>
<keyword evidence="1" id="KW-0472">Membrane</keyword>
<organism evidence="2 3">
    <name type="scientific">Tessaracoccus flavescens</name>
    <dbReference type="NCBI Taxonomy" id="399497"/>
    <lineage>
        <taxon>Bacteria</taxon>
        <taxon>Bacillati</taxon>
        <taxon>Actinomycetota</taxon>
        <taxon>Actinomycetes</taxon>
        <taxon>Propionibacteriales</taxon>
        <taxon>Propionibacteriaceae</taxon>
        <taxon>Tessaracoccus</taxon>
    </lineage>
</organism>
<dbReference type="STRING" id="399497.BW733_14685"/>
<gene>
    <name evidence="2" type="ORF">BW733_14685</name>
</gene>
<evidence type="ECO:0000256" key="1">
    <source>
        <dbReference type="SAM" id="Phobius"/>
    </source>
</evidence>
<accession>A0A1Q2D0K4</accession>
<dbReference type="EMBL" id="CP019607">
    <property type="protein sequence ID" value="AQP51883.1"/>
    <property type="molecule type" value="Genomic_DNA"/>
</dbReference>
<proteinExistence type="predicted"/>
<evidence type="ECO:0000313" key="3">
    <source>
        <dbReference type="Proteomes" id="UP000188235"/>
    </source>
</evidence>
<dbReference type="AlphaFoldDB" id="A0A1Q2D0K4"/>
<reference evidence="2 3" key="1">
    <citation type="journal article" date="2008" name="Int. J. Syst. Evol. Microbiol.">
        <title>Tessaracoccus flavescens sp. nov., isolated from marine sediment.</title>
        <authorList>
            <person name="Lee D.W."/>
            <person name="Lee S.D."/>
        </authorList>
    </citation>
    <scope>NUCLEOTIDE SEQUENCE [LARGE SCALE GENOMIC DNA]</scope>
    <source>
        <strain evidence="2 3">SST-39T</strain>
    </source>
</reference>
<keyword evidence="3" id="KW-1185">Reference proteome</keyword>
<dbReference type="OrthoDB" id="3700439at2"/>
<keyword evidence="1" id="KW-0812">Transmembrane</keyword>
<protein>
    <submittedName>
        <fullName evidence="2">Uncharacterized protein</fullName>
    </submittedName>
</protein>
<sequence length="90" mass="9816">MDTFWGLSGTAWTALYTVLTALLLLTAWVAAGIAWGQWRASRDAVKDARKAQAEANRPYVLVTAEPSAASRRLFDLSIRNIGKRPALGGR</sequence>
<feature type="transmembrane region" description="Helical" evidence="1">
    <location>
        <begin position="12"/>
        <end position="36"/>
    </location>
</feature>
<dbReference type="KEGG" id="tfa:BW733_14685"/>
<name>A0A1Q2D0K4_9ACTN</name>
<dbReference type="Proteomes" id="UP000188235">
    <property type="component" value="Chromosome"/>
</dbReference>